<dbReference type="AlphaFoldDB" id="G7WEX5"/>
<name>G7WEX5_DESOD</name>
<dbReference type="HOGENOM" id="CLU_782402_0_0_9"/>
<reference evidence="2" key="1">
    <citation type="submission" date="2011-11" db="EMBL/GenBank/DDBJ databases">
        <title>Complete sequence of Desulfosporosinus orientis DSM 765.</title>
        <authorList>
            <person name="Lucas S."/>
            <person name="Han J."/>
            <person name="Lapidus A."/>
            <person name="Cheng J.-F."/>
            <person name="Goodwin L."/>
            <person name="Pitluck S."/>
            <person name="Peters L."/>
            <person name="Ovchinnikova G."/>
            <person name="Teshima H."/>
            <person name="Detter J.C."/>
            <person name="Han C."/>
            <person name="Tapia R."/>
            <person name="Land M."/>
            <person name="Hauser L."/>
            <person name="Kyrpides N."/>
            <person name="Ivanova N."/>
            <person name="Pagani I."/>
            <person name="Pester M."/>
            <person name="Spring S."/>
            <person name="Ollivier B."/>
            <person name="Rattei T."/>
            <person name="Klenk H.-P."/>
            <person name="Wagner M."/>
            <person name="Loy A."/>
            <person name="Woyke T."/>
        </authorList>
    </citation>
    <scope>NUCLEOTIDE SEQUENCE [LARGE SCALE GENOMIC DNA]</scope>
    <source>
        <strain evidence="2">ATCC 19365 / DSM 765 / NCIMB 8382 / VKM B-1628</strain>
    </source>
</reference>
<dbReference type="EMBL" id="CP003108">
    <property type="protein sequence ID" value="AET67304.1"/>
    <property type="molecule type" value="Genomic_DNA"/>
</dbReference>
<dbReference type="InterPro" id="IPR032466">
    <property type="entry name" value="Metal_Hydrolase"/>
</dbReference>
<accession>G7WEX5</accession>
<keyword evidence="2" id="KW-1185">Reference proteome</keyword>
<evidence type="ECO:0000313" key="1">
    <source>
        <dbReference type="EMBL" id="AET67304.1"/>
    </source>
</evidence>
<dbReference type="Gene3D" id="3.20.20.140">
    <property type="entry name" value="Metal-dependent hydrolases"/>
    <property type="match status" value="1"/>
</dbReference>
<dbReference type="KEGG" id="dor:Desor_1661"/>
<gene>
    <name evidence="1" type="ordered locus">Desor_1661</name>
</gene>
<reference evidence="1 2" key="2">
    <citation type="journal article" date="2012" name="J. Bacteriol.">
        <title>Complete genome sequences of Desulfosporosinus orientis DSM765T, Desulfosporosinus youngiae DSM17734T, Desulfosporosinus meridiei DSM13257T, and Desulfosporosinus acidiphilus DSM22704T.</title>
        <authorList>
            <person name="Pester M."/>
            <person name="Brambilla E."/>
            <person name="Alazard D."/>
            <person name="Rattei T."/>
            <person name="Weinmaier T."/>
            <person name="Han J."/>
            <person name="Lucas S."/>
            <person name="Lapidus A."/>
            <person name="Cheng J.F."/>
            <person name="Goodwin L."/>
            <person name="Pitluck S."/>
            <person name="Peters L."/>
            <person name="Ovchinnikova G."/>
            <person name="Teshima H."/>
            <person name="Detter J.C."/>
            <person name="Han C.S."/>
            <person name="Tapia R."/>
            <person name="Land M.L."/>
            <person name="Hauser L."/>
            <person name="Kyrpides N.C."/>
            <person name="Ivanova N.N."/>
            <person name="Pagani I."/>
            <person name="Huntmann M."/>
            <person name="Wei C.L."/>
            <person name="Davenport K.W."/>
            <person name="Daligault H."/>
            <person name="Chain P.S."/>
            <person name="Chen A."/>
            <person name="Mavromatis K."/>
            <person name="Markowitz V."/>
            <person name="Szeto E."/>
            <person name="Mikhailova N."/>
            <person name="Pati A."/>
            <person name="Wagner M."/>
            <person name="Woyke T."/>
            <person name="Ollivier B."/>
            <person name="Klenk H.P."/>
            <person name="Spring S."/>
            <person name="Loy A."/>
        </authorList>
    </citation>
    <scope>NUCLEOTIDE SEQUENCE [LARGE SCALE GENOMIC DNA]</scope>
    <source>
        <strain evidence="2">ATCC 19365 / DSM 765 / NCIMB 8382 / VKM B-1628</strain>
    </source>
</reference>
<proteinExistence type="predicted"/>
<dbReference type="Proteomes" id="UP000006346">
    <property type="component" value="Chromosome"/>
</dbReference>
<dbReference type="Pfam" id="PF19799">
    <property type="entry name" value="DUF6282"/>
    <property type="match status" value="1"/>
</dbReference>
<dbReference type="InterPro" id="IPR046249">
    <property type="entry name" value="DUF6282"/>
</dbReference>
<dbReference type="PATRIC" id="fig|768706.3.peg.1654"/>
<dbReference type="OrthoDB" id="9802809at2"/>
<dbReference type="eggNOG" id="COG1228">
    <property type="taxonomic scope" value="Bacteria"/>
</dbReference>
<protein>
    <submittedName>
        <fullName evidence="1">Uncharacterized protein</fullName>
    </submittedName>
</protein>
<evidence type="ECO:0000313" key="2">
    <source>
        <dbReference type="Proteomes" id="UP000006346"/>
    </source>
</evidence>
<dbReference type="RefSeq" id="WP_014184123.1">
    <property type="nucleotide sequence ID" value="NC_016584.1"/>
</dbReference>
<dbReference type="STRING" id="768706.Desor_1661"/>
<organism evidence="1 2">
    <name type="scientific">Desulfosporosinus orientis (strain ATCC 19365 / DSM 765 / NCIMB 8382 / VKM B-1628 / Singapore I)</name>
    <name type="common">Desulfotomaculum orientis</name>
    <dbReference type="NCBI Taxonomy" id="768706"/>
    <lineage>
        <taxon>Bacteria</taxon>
        <taxon>Bacillati</taxon>
        <taxon>Bacillota</taxon>
        <taxon>Clostridia</taxon>
        <taxon>Eubacteriales</taxon>
        <taxon>Desulfitobacteriaceae</taxon>
        <taxon>Desulfosporosinus</taxon>
    </lineage>
</organism>
<dbReference type="SUPFAM" id="SSF51556">
    <property type="entry name" value="Metallo-dependent hydrolases"/>
    <property type="match status" value="1"/>
</dbReference>
<sequence length="354" mass="39485">MSKSKQIAEWKEKKFGRMITEEELIKRAHPAWPYLYYTPGDYIKPEVIDRIVEGSIELHTHGAPTAWLEGRSNYYDTAVKCSEAKMRAIVFKDQDTQTCAMAGAVQRSLEALAAEKAKHGEEFKPLQVFGGLVLDKSVGGMNLHAVKKALSFGRCKEIWLPCWDSAHLQEVMGDETKGIRVSDMSGTLTPEMIGLLEILSDYNTNSTGERCCLATCHVSNEEKYDVAKYVKQKGMNVGVVHDHITQELTINTVEEALELIDLGSYVEICSNSVVPWSSMTNWIVAYDYTIEMVKRLVKERGPEHIVLVTDAGLPDYDEVPALRVLIQTLLKNGISEADLNVMCKDAPAALIGKI</sequence>